<name>A0A558AHX7_9PSEU</name>
<gene>
    <name evidence="7" type="ORF">FNH05_32790</name>
</gene>
<organism evidence="7 8">
    <name type="scientific">Amycolatopsis rhizosphaerae</name>
    <dbReference type="NCBI Taxonomy" id="2053003"/>
    <lineage>
        <taxon>Bacteria</taxon>
        <taxon>Bacillati</taxon>
        <taxon>Actinomycetota</taxon>
        <taxon>Actinomycetes</taxon>
        <taxon>Pseudonocardiales</taxon>
        <taxon>Pseudonocardiaceae</taxon>
        <taxon>Amycolatopsis</taxon>
    </lineage>
</organism>
<dbReference type="PANTHER" id="PTHR43706:SF45">
    <property type="entry name" value="NADH DEHYDROGENASE-LIKE PROTEIN RV1812C"/>
    <property type="match status" value="1"/>
</dbReference>
<dbReference type="Pfam" id="PF07992">
    <property type="entry name" value="Pyr_redox_2"/>
    <property type="match status" value="1"/>
</dbReference>
<keyword evidence="3" id="KW-0274">FAD</keyword>
<dbReference type="Gene3D" id="3.50.50.100">
    <property type="match status" value="1"/>
</dbReference>
<reference evidence="7 8" key="1">
    <citation type="submission" date="2019-07" db="EMBL/GenBank/DDBJ databases">
        <authorList>
            <person name="Duangmal K."/>
            <person name="Teo W.F.A."/>
        </authorList>
    </citation>
    <scope>NUCLEOTIDE SEQUENCE [LARGE SCALE GENOMIC DNA]</scope>
    <source>
        <strain evidence="7 8">TBRC 6029</strain>
    </source>
</reference>
<keyword evidence="2" id="KW-0285">Flavoprotein</keyword>
<keyword evidence="4" id="KW-0560">Oxidoreductase</keyword>
<protein>
    <submittedName>
        <fullName evidence="7">NAD(P)/FAD-dependent oxidoreductase</fullName>
    </submittedName>
</protein>
<dbReference type="SUPFAM" id="SSF51905">
    <property type="entry name" value="FAD/NAD(P)-binding domain"/>
    <property type="match status" value="1"/>
</dbReference>
<feature type="domain" description="FAD/NAD(P)-binding" evidence="6">
    <location>
        <begin position="6"/>
        <end position="122"/>
    </location>
</feature>
<accession>A0A558AHX7</accession>
<evidence type="ECO:0000256" key="5">
    <source>
        <dbReference type="ARBA" id="ARBA00023027"/>
    </source>
</evidence>
<dbReference type="InterPro" id="IPR023753">
    <property type="entry name" value="FAD/NAD-binding_dom"/>
</dbReference>
<dbReference type="AlphaFoldDB" id="A0A558AHX7"/>
<comment type="similarity">
    <text evidence="1">Belongs to the NADH dehydrogenase family.</text>
</comment>
<feature type="non-terminal residue" evidence="7">
    <location>
        <position position="126"/>
    </location>
</feature>
<dbReference type="GO" id="GO:0003954">
    <property type="term" value="F:NADH dehydrogenase activity"/>
    <property type="evidence" value="ECO:0007669"/>
    <property type="project" value="InterPro"/>
</dbReference>
<reference evidence="7 8" key="2">
    <citation type="submission" date="2019-08" db="EMBL/GenBank/DDBJ databases">
        <title>Amycolatopsis acidicola sp. nov., isolated from peat swamp forest soil.</title>
        <authorList>
            <person name="Srisuk N."/>
        </authorList>
    </citation>
    <scope>NUCLEOTIDE SEQUENCE [LARGE SCALE GENOMIC DNA]</scope>
    <source>
        <strain evidence="7 8">TBRC 6029</strain>
    </source>
</reference>
<sequence>MAEPVRIVIVGGGYVGAKAARYLRKHLEPGEADVAVIDPRSYMTYQPFLAEAAAGSVEPRHVVVPLREVLAGCRVVAAEVTGIDRTERTVTMRVAGGHVEQVGYDVLVVAVGSVSKTLPIPVLAEH</sequence>
<evidence type="ECO:0000256" key="2">
    <source>
        <dbReference type="ARBA" id="ARBA00022630"/>
    </source>
</evidence>
<keyword evidence="8" id="KW-1185">Reference proteome</keyword>
<proteinExistence type="inferred from homology"/>
<evidence type="ECO:0000256" key="4">
    <source>
        <dbReference type="ARBA" id="ARBA00023002"/>
    </source>
</evidence>
<evidence type="ECO:0000313" key="8">
    <source>
        <dbReference type="Proteomes" id="UP000320011"/>
    </source>
</evidence>
<dbReference type="InterPro" id="IPR045024">
    <property type="entry name" value="NDH-2"/>
</dbReference>
<evidence type="ECO:0000259" key="6">
    <source>
        <dbReference type="Pfam" id="PF07992"/>
    </source>
</evidence>
<dbReference type="PANTHER" id="PTHR43706">
    <property type="entry name" value="NADH DEHYDROGENASE"/>
    <property type="match status" value="1"/>
</dbReference>
<dbReference type="EMBL" id="VJWX01000550">
    <property type="protein sequence ID" value="TVT23791.1"/>
    <property type="molecule type" value="Genomic_DNA"/>
</dbReference>
<keyword evidence="5" id="KW-0520">NAD</keyword>
<dbReference type="Proteomes" id="UP000320011">
    <property type="component" value="Unassembled WGS sequence"/>
</dbReference>
<comment type="caution">
    <text evidence="7">The sequence shown here is derived from an EMBL/GenBank/DDBJ whole genome shotgun (WGS) entry which is preliminary data.</text>
</comment>
<evidence type="ECO:0000256" key="1">
    <source>
        <dbReference type="ARBA" id="ARBA00005272"/>
    </source>
</evidence>
<evidence type="ECO:0000256" key="3">
    <source>
        <dbReference type="ARBA" id="ARBA00022827"/>
    </source>
</evidence>
<dbReference type="InterPro" id="IPR036188">
    <property type="entry name" value="FAD/NAD-bd_sf"/>
</dbReference>
<evidence type="ECO:0000313" key="7">
    <source>
        <dbReference type="EMBL" id="TVT23791.1"/>
    </source>
</evidence>
<dbReference type="RefSeq" id="WP_186382851.1">
    <property type="nucleotide sequence ID" value="NZ_VJWX01000550.1"/>
</dbReference>